<dbReference type="GO" id="GO:0016746">
    <property type="term" value="F:acyltransferase activity"/>
    <property type="evidence" value="ECO:0007669"/>
    <property type="project" value="UniProtKB-KW"/>
</dbReference>
<evidence type="ECO:0000256" key="3">
    <source>
        <dbReference type="HAMAP-Rule" id="MF_01812"/>
    </source>
</evidence>
<dbReference type="RefSeq" id="WP_345885576.1">
    <property type="nucleotide sequence ID" value="NZ_JBDFRB010000010.1"/>
</dbReference>
<dbReference type="EC" id="2.3.1.-" evidence="6"/>
<dbReference type="SUPFAM" id="SSF55729">
    <property type="entry name" value="Acyl-CoA N-acyltransferases (Nat)"/>
    <property type="match status" value="1"/>
</dbReference>
<keyword evidence="1 3" id="KW-0808">Transferase</keyword>
<dbReference type="NCBIfam" id="NF002369">
    <property type="entry name" value="PRK01346.1-6"/>
    <property type="match status" value="1"/>
</dbReference>
<comment type="caution">
    <text evidence="6">The sequence shown here is derived from an EMBL/GenBank/DDBJ whole genome shotgun (WGS) entry which is preliminary data.</text>
</comment>
<dbReference type="Gene3D" id="3.30.1050.10">
    <property type="entry name" value="SCP2 sterol-binding domain"/>
    <property type="match status" value="1"/>
</dbReference>
<feature type="active site" description="Proton donor" evidence="3">
    <location>
        <position position="159"/>
    </location>
</feature>
<feature type="domain" description="Enhanced intracellular survival protein" evidence="4">
    <location>
        <begin position="340"/>
        <end position="443"/>
    </location>
</feature>
<dbReference type="InterPro" id="IPR022902">
    <property type="entry name" value="NAcTrfase_Eis"/>
</dbReference>
<feature type="binding site" evidence="3">
    <location>
        <begin position="118"/>
        <end position="120"/>
    </location>
    <ligand>
        <name>acetyl-CoA</name>
        <dbReference type="ChEBI" id="CHEBI:57288"/>
    </ligand>
</feature>
<dbReference type="SUPFAM" id="SSF55718">
    <property type="entry name" value="SCP-like"/>
    <property type="match status" value="1"/>
</dbReference>
<dbReference type="InterPro" id="IPR051554">
    <property type="entry name" value="Acetyltransferase_Eis"/>
</dbReference>
<gene>
    <name evidence="6" type="ORF">ABCQ75_11825</name>
</gene>
<evidence type="ECO:0000256" key="2">
    <source>
        <dbReference type="ARBA" id="ARBA00023315"/>
    </source>
</evidence>
<evidence type="ECO:0000313" key="7">
    <source>
        <dbReference type="Proteomes" id="UP001422074"/>
    </source>
</evidence>
<dbReference type="InterPro" id="IPR025559">
    <property type="entry name" value="Eis_dom"/>
</dbReference>
<name>A0ABU9X192_9MICC</name>
<reference evidence="6 7" key="1">
    <citation type="submission" date="2024-05" db="EMBL/GenBank/DDBJ databases">
        <title>Sinomonas sp. nov., isolated from a waste landfill.</title>
        <authorList>
            <person name="Zhao Y."/>
        </authorList>
    </citation>
    <scope>NUCLEOTIDE SEQUENCE [LARGE SCALE GENOMIC DNA]</scope>
    <source>
        <strain evidence="6 7">CCTCC AB2014300</strain>
    </source>
</reference>
<dbReference type="PANTHER" id="PTHR37817:SF1">
    <property type="entry name" value="N-ACETYLTRANSFERASE EIS"/>
    <property type="match status" value="1"/>
</dbReference>
<dbReference type="PANTHER" id="PTHR37817">
    <property type="entry name" value="N-ACETYLTRANSFERASE EIS"/>
    <property type="match status" value="1"/>
</dbReference>
<organism evidence="6 7">
    <name type="scientific">Sinomonas halotolerans</name>
    <dbReference type="NCBI Taxonomy" id="1644133"/>
    <lineage>
        <taxon>Bacteria</taxon>
        <taxon>Bacillati</taxon>
        <taxon>Actinomycetota</taxon>
        <taxon>Actinomycetes</taxon>
        <taxon>Micrococcales</taxon>
        <taxon>Micrococcaceae</taxon>
        <taxon>Sinomonas</taxon>
    </lineage>
</organism>
<evidence type="ECO:0000256" key="1">
    <source>
        <dbReference type="ARBA" id="ARBA00022679"/>
    </source>
</evidence>
<dbReference type="InterPro" id="IPR016181">
    <property type="entry name" value="Acyl_CoA_acyltransferase"/>
</dbReference>
<keyword evidence="7" id="KW-1185">Reference proteome</keyword>
<dbReference type="HAMAP" id="MF_01812">
    <property type="entry name" value="Eis"/>
    <property type="match status" value="1"/>
</dbReference>
<comment type="similarity">
    <text evidence="3">Belongs to the acetyltransferase Eis family.</text>
</comment>
<evidence type="ECO:0000313" key="6">
    <source>
        <dbReference type="EMBL" id="MEN2745224.1"/>
    </source>
</evidence>
<feature type="domain" description="Eis-like acetyltransferase" evidence="5">
    <location>
        <begin position="238"/>
        <end position="336"/>
    </location>
</feature>
<dbReference type="Pfam" id="PF17668">
    <property type="entry name" value="Acetyltransf_17"/>
    <property type="match status" value="1"/>
</dbReference>
<accession>A0ABU9X192</accession>
<evidence type="ECO:0000259" key="4">
    <source>
        <dbReference type="Pfam" id="PF13530"/>
    </source>
</evidence>
<dbReference type="Proteomes" id="UP001422074">
    <property type="component" value="Unassembled WGS sequence"/>
</dbReference>
<dbReference type="EMBL" id="JBDFRB010000010">
    <property type="protein sequence ID" value="MEN2745224.1"/>
    <property type="molecule type" value="Genomic_DNA"/>
</dbReference>
<dbReference type="InterPro" id="IPR036527">
    <property type="entry name" value="SCP2_sterol-bd_dom_sf"/>
</dbReference>
<dbReference type="Gene3D" id="3.40.630.30">
    <property type="match status" value="2"/>
</dbReference>
<dbReference type="Pfam" id="PF13527">
    <property type="entry name" value="Acetyltransf_9"/>
    <property type="match status" value="1"/>
</dbReference>
<proteinExistence type="inferred from homology"/>
<dbReference type="InterPro" id="IPR041380">
    <property type="entry name" value="Acetyltransf_17"/>
</dbReference>
<feature type="binding site" evidence="3">
    <location>
        <begin position="126"/>
        <end position="131"/>
    </location>
    <ligand>
        <name>acetyl-CoA</name>
        <dbReference type="ChEBI" id="CHEBI:57288"/>
    </ligand>
</feature>
<evidence type="ECO:0000259" key="5">
    <source>
        <dbReference type="Pfam" id="PF17668"/>
    </source>
</evidence>
<protein>
    <submittedName>
        <fullName evidence="6">GNAT family N-acetyltransferase</fullName>
        <ecNumber evidence="6">2.3.1.-</ecNumber>
    </submittedName>
</protein>
<feature type="binding site" evidence="3">
    <location>
        <begin position="154"/>
        <end position="155"/>
    </location>
    <ligand>
        <name>acetyl-CoA</name>
        <dbReference type="ChEBI" id="CHEBI:57288"/>
    </ligand>
</feature>
<comment type="subunit">
    <text evidence="3">Homohexamer; trimer of dimers.</text>
</comment>
<feature type="active site" description="Proton acceptor; via carboxylate" evidence="3">
    <location>
        <position position="450"/>
    </location>
</feature>
<keyword evidence="2 3" id="KW-0012">Acyltransferase</keyword>
<sequence>MGADTGPDPQRGPFDDDAYVLLRFPAAQPGEAGWPAMRAWALAGQAGFYDRRHDDEYLAKCAALFAADGRELTGLYEAAPSGPWGLGADVPVATFATLRKTLNAGHGRLVPAHLVTWVTVRTSHRRRGLLRRMMSADLARAKADGVPVAALTASEGAIYRRFGFGVATAERAVTVDAGPRFRLAVAAGGRVEMVEPAVLAELGPQLFDRVHRRTPGSVGRHERYRLAAAGQFARSDGGEDRELRAALHLGDDGRPDGYVTYAFLGWEAERPTVEVRDLVAATHSAYLGLWEFLGSLDLIERIVWKEAPADDPLPWALADPRVMSTTEARDMLWLRILDTEAALGARGWGSDGGLTLRVEDQLGLASGTFRLTVSGGTGAAERIESAPGGVPGAGADLVLDVADLSSLYCGGVGPATLAAAGRITEHRPGALREAEAMFALERPAHCLTHF</sequence>
<dbReference type="Pfam" id="PF13530">
    <property type="entry name" value="SCP2_2"/>
    <property type="match status" value="1"/>
</dbReference>